<feature type="region of interest" description="Disordered" evidence="1">
    <location>
        <begin position="228"/>
        <end position="253"/>
    </location>
</feature>
<evidence type="ECO:0000259" key="2">
    <source>
        <dbReference type="Pfam" id="PF07007"/>
    </source>
</evidence>
<dbReference type="InterPro" id="IPR009739">
    <property type="entry name" value="LprI-like_N"/>
</dbReference>
<dbReference type="KEGG" id="yca:F0T03_15970"/>
<protein>
    <recommendedName>
        <fullName evidence="2">Lysozyme inhibitor LprI-like N-terminal domain-containing protein</fullName>
    </recommendedName>
</protein>
<accession>A0A857F3G8</accession>
<gene>
    <name evidence="3" type="ORF">F0T03_15970</name>
</gene>
<dbReference type="EMBL" id="CP043727">
    <property type="protein sequence ID" value="QHB33502.1"/>
    <property type="molecule type" value="Genomic_DNA"/>
</dbReference>
<keyword evidence="4" id="KW-1185">Reference proteome</keyword>
<reference evidence="4" key="1">
    <citation type="submission" date="2019-09" db="EMBL/GenBank/DDBJ databases">
        <title>Yersinia canariae sp. nov., isolated from a human yersiniosis case.</title>
        <authorList>
            <person name="Nguyen S.V."/>
            <person name="Greig D."/>
            <person name="Hurley D."/>
            <person name="Cao Y."/>
            <person name="McCabe E."/>
            <person name="Mitchell M."/>
            <person name="Jenkins C."/>
            <person name="Fanning S."/>
        </authorList>
    </citation>
    <scope>NUCLEOTIDE SEQUENCE [LARGE SCALE GENOMIC DNA]</scope>
    <source>
        <strain evidence="4">NCTC 14382</strain>
    </source>
</reference>
<dbReference type="AlphaFoldDB" id="A0A857F3G8"/>
<sequence>MRLKYAVLLLAVAITGCDNKKDVIGCSSEMTQSALMDLLKKSAYEGLSEQVDKYPDVTNQTKRSALDKIKLAISEISTTSSDTGSTMKTCEGTVTMTLPANEYAQLSDAYRKNFNRNLDKQMESLSLDNNANAFSKRISYTAQATDDQKNIFVKASSDNPISVGAAALTSLSIINPIVEQQKIQQAKDAQQSQIEAEQQAQLRAQQQAKYEADQQIERQTQLQAQEKAEQQVQQTIPQQSSQQPQQQKAGSLDQSRMAFANADSDLNTAWSTLTPVKKKELLPSQRQWIKTKDAMCGKVSMQGTDSEVKKMVDCQTQMTLARTAFFRNQ</sequence>
<dbReference type="Pfam" id="PF07007">
    <property type="entry name" value="LprI"/>
    <property type="match status" value="1"/>
</dbReference>
<dbReference type="PROSITE" id="PS51257">
    <property type="entry name" value="PROKAR_LIPOPROTEIN"/>
    <property type="match status" value="1"/>
</dbReference>
<dbReference type="RefSeq" id="WP_159679383.1">
    <property type="nucleotide sequence ID" value="NZ_CP043727.1"/>
</dbReference>
<evidence type="ECO:0000256" key="1">
    <source>
        <dbReference type="SAM" id="MobiDB-lite"/>
    </source>
</evidence>
<proteinExistence type="predicted"/>
<evidence type="ECO:0000313" key="4">
    <source>
        <dbReference type="Proteomes" id="UP000464402"/>
    </source>
</evidence>
<dbReference type="Proteomes" id="UP000464402">
    <property type="component" value="Chromosome"/>
</dbReference>
<evidence type="ECO:0000313" key="3">
    <source>
        <dbReference type="EMBL" id="QHB33502.1"/>
    </source>
</evidence>
<feature type="compositionally biased region" description="Low complexity" evidence="1">
    <location>
        <begin position="228"/>
        <end position="247"/>
    </location>
</feature>
<name>A0A857F3G8_9GAMM</name>
<feature type="domain" description="Lysozyme inhibitor LprI-like N-terminal" evidence="2">
    <location>
        <begin position="242"/>
        <end position="324"/>
    </location>
</feature>
<organism evidence="3 4">
    <name type="scientific">Yersinia canariae</name>
    <dbReference type="NCBI Taxonomy" id="2607663"/>
    <lineage>
        <taxon>Bacteria</taxon>
        <taxon>Pseudomonadati</taxon>
        <taxon>Pseudomonadota</taxon>
        <taxon>Gammaproteobacteria</taxon>
        <taxon>Enterobacterales</taxon>
        <taxon>Yersiniaceae</taxon>
        <taxon>Yersinia</taxon>
    </lineage>
</organism>